<accession>A0A183HY36</accession>
<evidence type="ECO:0000313" key="8">
    <source>
        <dbReference type="Proteomes" id="UP000267606"/>
    </source>
</evidence>
<comment type="subcellular location">
    <subcellularLocation>
        <location evidence="1">Secreted</location>
    </subcellularLocation>
</comment>
<evidence type="ECO:0000256" key="3">
    <source>
        <dbReference type="ARBA" id="ARBA00022525"/>
    </source>
</evidence>
<reference evidence="9" key="1">
    <citation type="submission" date="2016-06" db="UniProtKB">
        <authorList>
            <consortium name="WormBaseParasite"/>
        </authorList>
    </citation>
    <scope>IDENTIFICATION</scope>
</reference>
<dbReference type="Pfam" id="PF01060">
    <property type="entry name" value="TTR-52"/>
    <property type="match status" value="2"/>
</dbReference>
<dbReference type="PANTHER" id="PTHR21700">
    <property type="entry name" value="TRANSTHYRETIN-LIKE FAMILY PROTEIN-RELATED"/>
    <property type="match status" value="1"/>
</dbReference>
<dbReference type="Proteomes" id="UP000267606">
    <property type="component" value="Unassembled WGS sequence"/>
</dbReference>
<gene>
    <name evidence="7" type="ORF">OFLC_LOCUS12398</name>
</gene>
<evidence type="ECO:0000256" key="5">
    <source>
        <dbReference type="SAM" id="Phobius"/>
    </source>
</evidence>
<feature type="chain" id="PRO_5044552671" evidence="6">
    <location>
        <begin position="20"/>
        <end position="303"/>
    </location>
</feature>
<evidence type="ECO:0000256" key="2">
    <source>
        <dbReference type="ARBA" id="ARBA00010112"/>
    </source>
</evidence>
<dbReference type="InterPro" id="IPR038479">
    <property type="entry name" value="Transthyretin-like_sf"/>
</dbReference>
<comment type="similarity">
    <text evidence="2">Belongs to the nematode transthyretin-like family.</text>
</comment>
<dbReference type="Gene3D" id="2.60.40.3330">
    <property type="match status" value="2"/>
</dbReference>
<keyword evidence="5" id="KW-0812">Transmembrane</keyword>
<evidence type="ECO:0000256" key="6">
    <source>
        <dbReference type="SAM" id="SignalP"/>
    </source>
</evidence>
<keyword evidence="5" id="KW-0472">Membrane</keyword>
<dbReference type="STRING" id="387005.A0A183HY36"/>
<dbReference type="AlphaFoldDB" id="A0A183HY36"/>
<evidence type="ECO:0000313" key="9">
    <source>
        <dbReference type="WBParaSite" id="OFLC_0001239901-mRNA-1"/>
    </source>
</evidence>
<dbReference type="PANTHER" id="PTHR21700:SF3">
    <property type="entry name" value="TRANSTHYRETIN-LIKE PROTEIN 5"/>
    <property type="match status" value="1"/>
</dbReference>
<protein>
    <submittedName>
        <fullName evidence="9">Transthyretin-like family protein</fullName>
    </submittedName>
</protein>
<name>A0A183HY36_9BILA</name>
<keyword evidence="5" id="KW-1133">Transmembrane helix</keyword>
<dbReference type="EMBL" id="UZAJ01039835">
    <property type="protein sequence ID" value="VDP11232.1"/>
    <property type="molecule type" value="Genomic_DNA"/>
</dbReference>
<dbReference type="GO" id="GO:0009986">
    <property type="term" value="C:cell surface"/>
    <property type="evidence" value="ECO:0007669"/>
    <property type="project" value="InterPro"/>
</dbReference>
<dbReference type="InterPro" id="IPR001534">
    <property type="entry name" value="Transthyretin-like"/>
</dbReference>
<sequence length="303" mass="34470">MKWIPLFVLWWLLSNSANALFALSRVQSVAVQGILLCEGRPLPDHQIILIDHDKLDPDDIMATNITDQRGYFFVRGNESEWSTIDPMLIVRHKCNDGGIPCDREWRLGIPLKYISNEGDVQEIMNMETSSSEDRHTQANRGSGYQKQRQKRYVSIDRLHKIDSCSFEWLLIIIRSLSAISNAFHSITRIQPMQSKKMWPISILNAYIVIAMVNAANAFLEQSVRVRGRLLCGSQPASSILVKLVDKDNGPNPDDLMDSCQTDSGGRFDLQGNSYELSTIDPEIRIYHDCNDYGRACVIHVFLK</sequence>
<proteinExistence type="inferred from homology"/>
<evidence type="ECO:0000256" key="1">
    <source>
        <dbReference type="ARBA" id="ARBA00004613"/>
    </source>
</evidence>
<evidence type="ECO:0000313" key="7">
    <source>
        <dbReference type="EMBL" id="VDP11232.1"/>
    </source>
</evidence>
<reference evidence="7 8" key="2">
    <citation type="submission" date="2018-11" db="EMBL/GenBank/DDBJ databases">
        <authorList>
            <consortium name="Pathogen Informatics"/>
        </authorList>
    </citation>
    <scope>NUCLEOTIDE SEQUENCE [LARGE SCALE GENOMIC DNA]</scope>
</reference>
<keyword evidence="4 6" id="KW-0732">Signal</keyword>
<dbReference type="GO" id="GO:0005576">
    <property type="term" value="C:extracellular region"/>
    <property type="evidence" value="ECO:0007669"/>
    <property type="project" value="UniProtKB-SubCell"/>
</dbReference>
<keyword evidence="3" id="KW-0964">Secreted</keyword>
<organism evidence="9">
    <name type="scientific">Onchocerca flexuosa</name>
    <dbReference type="NCBI Taxonomy" id="387005"/>
    <lineage>
        <taxon>Eukaryota</taxon>
        <taxon>Metazoa</taxon>
        <taxon>Ecdysozoa</taxon>
        <taxon>Nematoda</taxon>
        <taxon>Chromadorea</taxon>
        <taxon>Rhabditida</taxon>
        <taxon>Spirurina</taxon>
        <taxon>Spiruromorpha</taxon>
        <taxon>Filarioidea</taxon>
        <taxon>Onchocercidae</taxon>
        <taxon>Onchocerca</taxon>
    </lineage>
</organism>
<dbReference type="WBParaSite" id="OFLC_0001239901-mRNA-1">
    <property type="protein sequence ID" value="OFLC_0001239901-mRNA-1"/>
    <property type="gene ID" value="OFLC_0001239901"/>
</dbReference>
<keyword evidence="8" id="KW-1185">Reference proteome</keyword>
<feature type="transmembrane region" description="Helical" evidence="5">
    <location>
        <begin position="197"/>
        <end position="219"/>
    </location>
</feature>
<evidence type="ECO:0000256" key="4">
    <source>
        <dbReference type="ARBA" id="ARBA00022729"/>
    </source>
</evidence>
<feature type="signal peptide" evidence="6">
    <location>
        <begin position="1"/>
        <end position="19"/>
    </location>
</feature>